<evidence type="ECO:0000313" key="1">
    <source>
        <dbReference type="Ensembl" id="ENSPEMP00000036726.1"/>
    </source>
</evidence>
<sequence length="79" mass="8808">MSFCVLPCGTLVHPNCCCFRHFCDILDEDLEINHRQMLAVPLGSQLGERNLTGNNTRKQLATVITSFVEMEAEPQTGVN</sequence>
<protein>
    <submittedName>
        <fullName evidence="1">Uncharacterized protein</fullName>
    </submittedName>
</protein>
<name>A0A8C8W795_PERMB</name>
<organism evidence="1 2">
    <name type="scientific">Peromyscus maniculatus bairdii</name>
    <name type="common">Prairie deer mouse</name>
    <dbReference type="NCBI Taxonomy" id="230844"/>
    <lineage>
        <taxon>Eukaryota</taxon>
        <taxon>Metazoa</taxon>
        <taxon>Chordata</taxon>
        <taxon>Craniata</taxon>
        <taxon>Vertebrata</taxon>
        <taxon>Euteleostomi</taxon>
        <taxon>Mammalia</taxon>
        <taxon>Eutheria</taxon>
        <taxon>Euarchontoglires</taxon>
        <taxon>Glires</taxon>
        <taxon>Rodentia</taxon>
        <taxon>Myomorpha</taxon>
        <taxon>Muroidea</taxon>
        <taxon>Cricetidae</taxon>
        <taxon>Neotominae</taxon>
        <taxon>Peromyscus</taxon>
    </lineage>
</organism>
<evidence type="ECO:0000313" key="2">
    <source>
        <dbReference type="Proteomes" id="UP000694547"/>
    </source>
</evidence>
<dbReference type="Proteomes" id="UP000694547">
    <property type="component" value="Chromosome 14"/>
</dbReference>
<proteinExistence type="predicted"/>
<reference evidence="1 2" key="1">
    <citation type="submission" date="2018-10" db="EMBL/GenBank/DDBJ databases">
        <title>Improved assembly of the deer mouse Peromyscus maniculatus genome.</title>
        <authorList>
            <person name="Lassance J.-M."/>
            <person name="Hoekstra H.E."/>
        </authorList>
    </citation>
    <scope>NUCLEOTIDE SEQUENCE [LARGE SCALE GENOMIC DNA]</scope>
</reference>
<dbReference type="AlphaFoldDB" id="A0A8C8W795"/>
<dbReference type="GeneTree" id="ENSGT00390000010800"/>
<keyword evidence="2" id="KW-1185">Reference proteome</keyword>
<accession>A0A8C8W795</accession>
<reference evidence="1" key="2">
    <citation type="submission" date="2025-08" db="UniProtKB">
        <authorList>
            <consortium name="Ensembl"/>
        </authorList>
    </citation>
    <scope>IDENTIFICATION</scope>
</reference>
<dbReference type="Ensembl" id="ENSPEMT00000035174.1">
    <property type="protein sequence ID" value="ENSPEMP00000036726.1"/>
    <property type="gene ID" value="ENSPEMG00000030607.1"/>
</dbReference>
<reference evidence="1" key="3">
    <citation type="submission" date="2025-09" db="UniProtKB">
        <authorList>
            <consortium name="Ensembl"/>
        </authorList>
    </citation>
    <scope>IDENTIFICATION</scope>
</reference>